<organism evidence="1 2">
    <name type="scientific">Entomophthora muscae</name>
    <dbReference type="NCBI Taxonomy" id="34485"/>
    <lineage>
        <taxon>Eukaryota</taxon>
        <taxon>Fungi</taxon>
        <taxon>Fungi incertae sedis</taxon>
        <taxon>Zoopagomycota</taxon>
        <taxon>Entomophthoromycotina</taxon>
        <taxon>Entomophthoromycetes</taxon>
        <taxon>Entomophthorales</taxon>
        <taxon>Entomophthoraceae</taxon>
        <taxon>Entomophthora</taxon>
    </lineage>
</organism>
<name>A0ACC2SWE3_9FUNG</name>
<protein>
    <submittedName>
        <fullName evidence="1">Uncharacterized protein</fullName>
    </submittedName>
</protein>
<sequence length="617" mass="67700">MEGEIVYAIHNFEASVEDEISLEAGEAILVIEKDDLYNDGWWQGKNSKGEVGLFPMNFISSVNPKAPNNVPCRYANLMSDNPRDEDRNPMGSQPSNTLGGRLSDPMVQKVSYDPNESPPSESVTSDDVSEVASDTKGMVHEEGYSAITPAMSSSDSDSVLPPDNIDSTPPTKSAKDSPAEQGRTPSTPNRSSFRQSVRLSINSVAGLPHPTLWNNDQVVEWLKQVGFESVSGLFKDNEITGDILLKLDLNSLKDIGILAFGKRFNLNNAINSLKNKYDLQSPAKKDAESSSSDDPPPPSTEAKPPVDHVLYPLDARQSGQLAQKVQALALGDSVSPHNHVQQWLQDASEYDFEHDLLKNGIVSSPAETRSRTSIGTNPDAGYDPPVPTAFKKQVSFSKDMPEVIGVSEAANAFDEKDLLRMRANQKALPPPPMPSQRMDLFPTSDNPITRTFSVDPVSVEDIMAGTYPPVSGYLKKQEGAIKLWKQRWCELEGSSLRVWDSPKRKKLKVALDLRGYKPVLDPSLNPGKYCFKLVHPIHKAHGFSSDESNDIRLWMKALMKVSIDRDVSAPVVTSCTVNTVPLHVARKLAPRPPSTMLTGNRENNDISAPQSGNSNFI</sequence>
<dbReference type="Proteomes" id="UP001165960">
    <property type="component" value="Unassembled WGS sequence"/>
</dbReference>
<keyword evidence="2" id="KW-1185">Reference proteome</keyword>
<evidence type="ECO:0000313" key="1">
    <source>
        <dbReference type="EMBL" id="KAJ9066682.1"/>
    </source>
</evidence>
<dbReference type="EMBL" id="QTSX02004281">
    <property type="protein sequence ID" value="KAJ9066682.1"/>
    <property type="molecule type" value="Genomic_DNA"/>
</dbReference>
<gene>
    <name evidence="1" type="ORF">DSO57_1007183</name>
</gene>
<accession>A0ACC2SWE3</accession>
<comment type="caution">
    <text evidence="1">The sequence shown here is derived from an EMBL/GenBank/DDBJ whole genome shotgun (WGS) entry which is preliminary data.</text>
</comment>
<proteinExistence type="predicted"/>
<evidence type="ECO:0000313" key="2">
    <source>
        <dbReference type="Proteomes" id="UP001165960"/>
    </source>
</evidence>
<reference evidence="1" key="1">
    <citation type="submission" date="2022-04" db="EMBL/GenBank/DDBJ databases">
        <title>Genome of the entomopathogenic fungus Entomophthora muscae.</title>
        <authorList>
            <person name="Elya C."/>
            <person name="Lovett B.R."/>
            <person name="Lee E."/>
            <person name="Macias A.M."/>
            <person name="Hajek A.E."/>
            <person name="De Bivort B.L."/>
            <person name="Kasson M.T."/>
            <person name="De Fine Licht H.H."/>
            <person name="Stajich J.E."/>
        </authorList>
    </citation>
    <scope>NUCLEOTIDE SEQUENCE</scope>
    <source>
        <strain evidence="1">Berkeley</strain>
    </source>
</reference>